<evidence type="ECO:0000313" key="1">
    <source>
        <dbReference type="EMBL" id="CDW86255.1"/>
    </source>
</evidence>
<dbReference type="Proteomes" id="UP000039865">
    <property type="component" value="Unassembled WGS sequence"/>
</dbReference>
<protein>
    <submittedName>
        <fullName evidence="1">Uncharacterized protein</fullName>
    </submittedName>
</protein>
<sequence length="190" mass="21926">MVESAKPSGAASEKTIKLTQLDSACEISFNSGHYQLVFDKTGNAEVFFRYKAHLIEVNKLSIGISIGKYTKEEALEQIRRGLVYSMRSGDRLVLFCGNIAPDFKATMTSDAKNFPAEVVFNFNEWRKEENYKKIVRADEDHDLMGNKNMFWMSEKFDLIVLQNDDDEETRQELIERIPHIESFDIINIQQ</sequence>
<reference evidence="1 2" key="1">
    <citation type="submission" date="2014-06" db="EMBL/GenBank/DDBJ databases">
        <authorList>
            <person name="Swart Estienne"/>
        </authorList>
    </citation>
    <scope>NUCLEOTIDE SEQUENCE [LARGE SCALE GENOMIC DNA]</scope>
    <source>
        <strain evidence="1 2">130c</strain>
    </source>
</reference>
<dbReference type="OrthoDB" id="426293at2759"/>
<accession>A0A078AV32</accession>
<dbReference type="EMBL" id="CCKQ01014493">
    <property type="protein sequence ID" value="CDW86255.1"/>
    <property type="molecule type" value="Genomic_DNA"/>
</dbReference>
<proteinExistence type="predicted"/>
<dbReference type="InParanoid" id="A0A078AV32"/>
<keyword evidence="2" id="KW-1185">Reference proteome</keyword>
<evidence type="ECO:0000313" key="2">
    <source>
        <dbReference type="Proteomes" id="UP000039865"/>
    </source>
</evidence>
<dbReference type="AlphaFoldDB" id="A0A078AV32"/>
<organism evidence="1 2">
    <name type="scientific">Stylonychia lemnae</name>
    <name type="common">Ciliate</name>
    <dbReference type="NCBI Taxonomy" id="5949"/>
    <lineage>
        <taxon>Eukaryota</taxon>
        <taxon>Sar</taxon>
        <taxon>Alveolata</taxon>
        <taxon>Ciliophora</taxon>
        <taxon>Intramacronucleata</taxon>
        <taxon>Spirotrichea</taxon>
        <taxon>Stichotrichia</taxon>
        <taxon>Sporadotrichida</taxon>
        <taxon>Oxytrichidae</taxon>
        <taxon>Stylonychinae</taxon>
        <taxon>Stylonychia</taxon>
    </lineage>
</organism>
<gene>
    <name evidence="1" type="primary">Contig9047.g9681</name>
    <name evidence="1" type="ORF">STYLEM_15348</name>
</gene>
<name>A0A078AV32_STYLE</name>